<proteinExistence type="predicted"/>
<keyword evidence="3" id="KW-1185">Reference proteome</keyword>
<accession>A0AAV0W8Q9</accession>
<feature type="region of interest" description="Disordered" evidence="1">
    <location>
        <begin position="55"/>
        <end position="147"/>
    </location>
</feature>
<reference evidence="2 3" key="1">
    <citation type="submission" date="2023-01" db="EMBL/GenBank/DDBJ databases">
        <authorList>
            <person name="Whitehead M."/>
        </authorList>
    </citation>
    <scope>NUCLEOTIDE SEQUENCE [LARGE SCALE GENOMIC DNA]</scope>
</reference>
<evidence type="ECO:0000256" key="1">
    <source>
        <dbReference type="SAM" id="MobiDB-lite"/>
    </source>
</evidence>
<evidence type="ECO:0000313" key="2">
    <source>
        <dbReference type="EMBL" id="CAI6352177.1"/>
    </source>
</evidence>
<name>A0AAV0W8Q9_9HEMI</name>
<sequence>MSFYIQTPAVGDKGRQCDQPKVADRLKVNGSLLGWSSEAQGRRFWRRQDHKTGHLGKSVVTSSGRANGTVAAGGPSMAGMESAGRRPANGSGRRMQLPRRREFMAKRVERRRSRYASRFTRSANSVSHSNTVSKRRERVRPHDRRIT</sequence>
<evidence type="ECO:0000313" key="3">
    <source>
        <dbReference type="Proteomes" id="UP001160148"/>
    </source>
</evidence>
<feature type="compositionally biased region" description="Basic residues" evidence="1">
    <location>
        <begin position="133"/>
        <end position="147"/>
    </location>
</feature>
<dbReference type="AlphaFoldDB" id="A0AAV0W8Q9"/>
<gene>
    <name evidence="2" type="ORF">MEUPH1_LOCUS8453</name>
</gene>
<dbReference type="Proteomes" id="UP001160148">
    <property type="component" value="Unassembled WGS sequence"/>
</dbReference>
<protein>
    <submittedName>
        <fullName evidence="2">Uncharacterized protein</fullName>
    </submittedName>
</protein>
<organism evidence="2 3">
    <name type="scientific">Macrosiphum euphorbiae</name>
    <name type="common">potato aphid</name>
    <dbReference type="NCBI Taxonomy" id="13131"/>
    <lineage>
        <taxon>Eukaryota</taxon>
        <taxon>Metazoa</taxon>
        <taxon>Ecdysozoa</taxon>
        <taxon>Arthropoda</taxon>
        <taxon>Hexapoda</taxon>
        <taxon>Insecta</taxon>
        <taxon>Pterygota</taxon>
        <taxon>Neoptera</taxon>
        <taxon>Paraneoptera</taxon>
        <taxon>Hemiptera</taxon>
        <taxon>Sternorrhyncha</taxon>
        <taxon>Aphidomorpha</taxon>
        <taxon>Aphidoidea</taxon>
        <taxon>Aphididae</taxon>
        <taxon>Macrosiphini</taxon>
        <taxon>Macrosiphum</taxon>
    </lineage>
</organism>
<comment type="caution">
    <text evidence="2">The sequence shown here is derived from an EMBL/GenBank/DDBJ whole genome shotgun (WGS) entry which is preliminary data.</text>
</comment>
<dbReference type="EMBL" id="CARXXK010000001">
    <property type="protein sequence ID" value="CAI6352177.1"/>
    <property type="molecule type" value="Genomic_DNA"/>
</dbReference>